<reference evidence="1" key="1">
    <citation type="submission" date="2021-03" db="EMBL/GenBank/DDBJ databases">
        <title>Evolutionary priming and transition to the ectomycorrhizal habit in an iconic lineage of mushroom-forming fungi: is preadaptation a requirement?</title>
        <authorList>
            <consortium name="DOE Joint Genome Institute"/>
            <person name="Looney B.P."/>
            <person name="Miyauchi S."/>
            <person name="Morin E."/>
            <person name="Drula E."/>
            <person name="Courty P.E."/>
            <person name="Chicoki N."/>
            <person name="Fauchery L."/>
            <person name="Kohler A."/>
            <person name="Kuo A."/>
            <person name="LaButti K."/>
            <person name="Pangilinan J."/>
            <person name="Lipzen A."/>
            <person name="Riley R."/>
            <person name="Andreopoulos W."/>
            <person name="He G."/>
            <person name="Johnson J."/>
            <person name="Barry K.W."/>
            <person name="Grigoriev I.V."/>
            <person name="Nagy L."/>
            <person name="Hibbett D."/>
            <person name="Henrissat B."/>
            <person name="Matheny P.B."/>
            <person name="Labbe J."/>
            <person name="Martin A.F."/>
        </authorList>
    </citation>
    <scope>NUCLEOTIDE SEQUENCE</scope>
    <source>
        <strain evidence="1">BPL698</strain>
    </source>
</reference>
<dbReference type="Proteomes" id="UP001207468">
    <property type="component" value="Unassembled WGS sequence"/>
</dbReference>
<proteinExistence type="predicted"/>
<name>A0ACC0TSU1_9AGAM</name>
<feature type="non-terminal residue" evidence="1">
    <location>
        <position position="1"/>
    </location>
</feature>
<gene>
    <name evidence="1" type="ORF">F5148DRAFT_989201</name>
</gene>
<sequence>FEHGYVGGWNMGFRNWHPFSDIHLVTHGATTGGESVKGTGTMGGVWEWTSILECCEGFEPSLLYKLKLAWALPKGCAFGGP</sequence>
<evidence type="ECO:0000313" key="1">
    <source>
        <dbReference type="EMBL" id="KAI9439403.1"/>
    </source>
</evidence>
<accession>A0ACC0TSU1</accession>
<dbReference type="EMBL" id="JAGFNK010000808">
    <property type="protein sequence ID" value="KAI9439403.1"/>
    <property type="molecule type" value="Genomic_DNA"/>
</dbReference>
<protein>
    <submittedName>
        <fullName evidence="1">Uncharacterized protein</fullName>
    </submittedName>
</protein>
<keyword evidence="2" id="KW-1185">Reference proteome</keyword>
<organism evidence="1 2">
    <name type="scientific">Russula earlei</name>
    <dbReference type="NCBI Taxonomy" id="71964"/>
    <lineage>
        <taxon>Eukaryota</taxon>
        <taxon>Fungi</taxon>
        <taxon>Dikarya</taxon>
        <taxon>Basidiomycota</taxon>
        <taxon>Agaricomycotina</taxon>
        <taxon>Agaricomycetes</taxon>
        <taxon>Russulales</taxon>
        <taxon>Russulaceae</taxon>
        <taxon>Russula</taxon>
    </lineage>
</organism>
<comment type="caution">
    <text evidence="1">The sequence shown here is derived from an EMBL/GenBank/DDBJ whole genome shotgun (WGS) entry which is preliminary data.</text>
</comment>
<evidence type="ECO:0000313" key="2">
    <source>
        <dbReference type="Proteomes" id="UP001207468"/>
    </source>
</evidence>